<dbReference type="NCBIfam" id="NF033573">
    <property type="entry name" value="transpos_IS200"/>
    <property type="match status" value="1"/>
</dbReference>
<evidence type="ECO:0000313" key="2">
    <source>
        <dbReference type="EMBL" id="STQ79231.1"/>
    </source>
</evidence>
<evidence type="ECO:0000313" key="5">
    <source>
        <dbReference type="EMBL" id="STQ79603.1"/>
    </source>
</evidence>
<accession>A0A377PGI7</accession>
<sequence>MPENSSLLTTSKKEITDMSSYRSSAHVFWRCKYHLVWTPKYRYKVLAGAVGKELYRSVYILCNMKDCEVLELNVQPDHVHLVVMIPPKLSISTLMGVLKGRTAIRLYNKFPHIRKKLWGNHFWARGYFADTVGVNEEIIRRYVRHQDKKDQEYEQQMALLQD</sequence>
<dbReference type="EMBL" id="UGHP01000001">
    <property type="protein sequence ID" value="STQ79603.1"/>
    <property type="molecule type" value="Genomic_DNA"/>
</dbReference>
<dbReference type="GO" id="GO:0006313">
    <property type="term" value="P:DNA transposition"/>
    <property type="evidence" value="ECO:0007669"/>
    <property type="project" value="InterPro"/>
</dbReference>
<evidence type="ECO:0000313" key="6">
    <source>
        <dbReference type="EMBL" id="STQ81619.1"/>
    </source>
</evidence>
<dbReference type="SMART" id="SM01321">
    <property type="entry name" value="Y1_Tnp"/>
    <property type="match status" value="1"/>
</dbReference>
<dbReference type="EMBL" id="UGHP01000001">
    <property type="protein sequence ID" value="STQ79239.1"/>
    <property type="molecule type" value="Genomic_DNA"/>
</dbReference>
<evidence type="ECO:0000313" key="4">
    <source>
        <dbReference type="EMBL" id="STQ79239.1"/>
    </source>
</evidence>
<dbReference type="EMBL" id="UGHP01000001">
    <property type="protein sequence ID" value="STQ79232.1"/>
    <property type="molecule type" value="Genomic_DNA"/>
</dbReference>
<dbReference type="AlphaFoldDB" id="A0A377PGI7"/>
<dbReference type="InterPro" id="IPR036515">
    <property type="entry name" value="Transposase_17_sf"/>
</dbReference>
<dbReference type="GO" id="GO:0003677">
    <property type="term" value="F:DNA binding"/>
    <property type="evidence" value="ECO:0007669"/>
    <property type="project" value="InterPro"/>
</dbReference>
<dbReference type="Gene3D" id="3.30.70.1290">
    <property type="entry name" value="Transposase IS200-like"/>
    <property type="match status" value="1"/>
</dbReference>
<evidence type="ECO:0000313" key="3">
    <source>
        <dbReference type="EMBL" id="STQ79232.1"/>
    </source>
</evidence>
<dbReference type="PANTHER" id="PTHR33360:SF2">
    <property type="entry name" value="TRANSPOSASE FOR INSERTION SEQUENCE ELEMENT IS200"/>
    <property type="match status" value="1"/>
</dbReference>
<dbReference type="SUPFAM" id="SSF143422">
    <property type="entry name" value="Transposase IS200-like"/>
    <property type="match status" value="1"/>
</dbReference>
<dbReference type="PANTHER" id="PTHR33360">
    <property type="entry name" value="TRANSPOSASE FOR INSERTION SEQUENCE ELEMENT IS200"/>
    <property type="match status" value="1"/>
</dbReference>
<proteinExistence type="predicted"/>
<organism evidence="3 7">
    <name type="scientific">Hafnia alvei</name>
    <dbReference type="NCBI Taxonomy" id="569"/>
    <lineage>
        <taxon>Bacteria</taxon>
        <taxon>Pseudomonadati</taxon>
        <taxon>Pseudomonadota</taxon>
        <taxon>Gammaproteobacteria</taxon>
        <taxon>Enterobacterales</taxon>
        <taxon>Hafniaceae</taxon>
        <taxon>Hafnia</taxon>
    </lineage>
</organism>
<reference evidence="3 7" key="1">
    <citation type="submission" date="2018-06" db="EMBL/GenBank/DDBJ databases">
        <authorList>
            <consortium name="Pathogen Informatics"/>
            <person name="Doyle S."/>
        </authorList>
    </citation>
    <scope>NUCLEOTIDE SEQUENCE [LARGE SCALE GENOMIC DNA]</scope>
    <source>
        <strain evidence="3 7">NCTC8105</strain>
    </source>
</reference>
<dbReference type="InterPro" id="IPR002686">
    <property type="entry name" value="Transposase_17"/>
</dbReference>
<dbReference type="EMBL" id="UGHP01000001">
    <property type="protein sequence ID" value="STQ79231.1"/>
    <property type="molecule type" value="Genomic_DNA"/>
</dbReference>
<dbReference type="Proteomes" id="UP000254821">
    <property type="component" value="Unassembled WGS sequence"/>
</dbReference>
<gene>
    <name evidence="2" type="ORF">NCTC8105_01301</name>
    <name evidence="3" type="ORF">NCTC8105_01302</name>
    <name evidence="4" type="ORF">NCTC8105_01309</name>
    <name evidence="5" type="ORF">NCTC8105_01696</name>
    <name evidence="6" type="ORF">NCTC8105_03805</name>
</gene>
<feature type="domain" description="Transposase IS200-like" evidence="1">
    <location>
        <begin position="28"/>
        <end position="146"/>
    </location>
</feature>
<protein>
    <submittedName>
        <fullName evidence="3">Transposase and inactivated derivatives</fullName>
    </submittedName>
</protein>
<dbReference type="EMBL" id="UGHP01000001">
    <property type="protein sequence ID" value="STQ81619.1"/>
    <property type="molecule type" value="Genomic_DNA"/>
</dbReference>
<name>A0A377PGI7_HAFAL</name>
<dbReference type="Pfam" id="PF01797">
    <property type="entry name" value="Y1_Tnp"/>
    <property type="match status" value="1"/>
</dbReference>
<evidence type="ECO:0000259" key="1">
    <source>
        <dbReference type="SMART" id="SM01321"/>
    </source>
</evidence>
<evidence type="ECO:0000313" key="7">
    <source>
        <dbReference type="Proteomes" id="UP000254821"/>
    </source>
</evidence>
<dbReference type="GO" id="GO:0004803">
    <property type="term" value="F:transposase activity"/>
    <property type="evidence" value="ECO:0007669"/>
    <property type="project" value="InterPro"/>
</dbReference>